<protein>
    <submittedName>
        <fullName evidence="1">Uncharacterized protein</fullName>
    </submittedName>
</protein>
<comment type="caution">
    <text evidence="1">The sequence shown here is derived from an EMBL/GenBank/DDBJ whole genome shotgun (WGS) entry which is preliminary data.</text>
</comment>
<accession>A0A5M8PZW0</accession>
<dbReference type="Proteomes" id="UP000324767">
    <property type="component" value="Unassembled WGS sequence"/>
</dbReference>
<organism evidence="1 2">
    <name type="scientific">Lasallia pustulata</name>
    <dbReference type="NCBI Taxonomy" id="136370"/>
    <lineage>
        <taxon>Eukaryota</taxon>
        <taxon>Fungi</taxon>
        <taxon>Dikarya</taxon>
        <taxon>Ascomycota</taxon>
        <taxon>Pezizomycotina</taxon>
        <taxon>Lecanoromycetes</taxon>
        <taxon>OSLEUM clade</taxon>
        <taxon>Umbilicariomycetidae</taxon>
        <taxon>Umbilicariales</taxon>
        <taxon>Umbilicariaceae</taxon>
        <taxon>Lasallia</taxon>
    </lineage>
</organism>
<proteinExistence type="predicted"/>
<evidence type="ECO:0000313" key="2">
    <source>
        <dbReference type="Proteomes" id="UP000324767"/>
    </source>
</evidence>
<gene>
    <name evidence="1" type="ORF">FRX48_00111</name>
</gene>
<dbReference type="EMBL" id="VXIT01000001">
    <property type="protein sequence ID" value="KAA6415396.1"/>
    <property type="molecule type" value="Genomic_DNA"/>
</dbReference>
<reference evidence="1 2" key="1">
    <citation type="submission" date="2019-09" db="EMBL/GenBank/DDBJ databases">
        <title>The hologenome of the rock-dwelling lichen Lasallia pustulata.</title>
        <authorList>
            <person name="Greshake Tzovaras B."/>
            <person name="Segers F."/>
            <person name="Bicker A."/>
            <person name="Dal Grande F."/>
            <person name="Otte J."/>
            <person name="Hankeln T."/>
            <person name="Schmitt I."/>
            <person name="Ebersberger I."/>
        </authorList>
    </citation>
    <scope>NUCLEOTIDE SEQUENCE [LARGE SCALE GENOMIC DNA]</scope>
    <source>
        <strain evidence="1">A1-1</strain>
    </source>
</reference>
<name>A0A5M8PZW0_9LECA</name>
<evidence type="ECO:0000313" key="1">
    <source>
        <dbReference type="EMBL" id="KAA6415396.1"/>
    </source>
</evidence>
<dbReference type="AlphaFoldDB" id="A0A5M8PZW0"/>
<sequence>MVTDGYCGADQLALAGDAEGDEDLLFLGEQAEGWCHDAKAVLESIERCCDGTRRKADTSSVTGRIAAPVAGGVGWHDGDWAIGRLGDGAIGPSRERTRRSGDRRARQAFGGGEVSGSVGISFQCLARMKLL</sequence>